<dbReference type="Proteomes" id="UP000092460">
    <property type="component" value="Unassembled WGS sequence"/>
</dbReference>
<evidence type="ECO:0000256" key="1">
    <source>
        <dbReference type="SAM" id="MobiDB-lite"/>
    </source>
</evidence>
<proteinExistence type="predicted"/>
<name>A0A1B0B356_9MUSC</name>
<accession>A0A1B0B356</accession>
<reference evidence="4" key="1">
    <citation type="submission" date="2015-01" db="EMBL/GenBank/DDBJ databases">
        <authorList>
            <person name="Aksoy S."/>
            <person name="Warren W."/>
            <person name="Wilson R.K."/>
        </authorList>
    </citation>
    <scope>NUCLEOTIDE SEQUENCE [LARGE SCALE GENOMIC DNA]</scope>
    <source>
        <strain evidence="4">IAEA</strain>
    </source>
</reference>
<dbReference type="VEuPathDB" id="VectorBase:GPPI017323"/>
<feature type="region of interest" description="Disordered" evidence="1">
    <location>
        <begin position="1"/>
        <end position="46"/>
    </location>
</feature>
<sequence>MPGNNDHDNNNKNTFSSADNELKTSSKYQHEENRDRKEENKTGGAVGGGFTPIRLHNWLRKTPRYLLVSLLASGRCLCSLVLFISTDKKKRKREITRELLSENLKKASSMWEGNAVMISRLFIGLIDGGEENNSTGVGVSYVWLPPQPRSHYWSYLAHLCFSTCCSIIFTIRFEFQKVLCQTNLSEGRLYKFRDNACNKT</sequence>
<feature type="compositionally biased region" description="Basic and acidic residues" evidence="1">
    <location>
        <begin position="20"/>
        <end position="41"/>
    </location>
</feature>
<protein>
    <recommendedName>
        <fullName evidence="5">Transmembrane protein</fullName>
    </recommendedName>
</protein>
<dbReference type="EMBL" id="JXJN01007772">
    <property type="status" value="NOT_ANNOTATED_CDS"/>
    <property type="molecule type" value="Genomic_DNA"/>
</dbReference>
<organism evidence="3 4">
    <name type="scientific">Glossina palpalis gambiensis</name>
    <dbReference type="NCBI Taxonomy" id="67801"/>
    <lineage>
        <taxon>Eukaryota</taxon>
        <taxon>Metazoa</taxon>
        <taxon>Ecdysozoa</taxon>
        <taxon>Arthropoda</taxon>
        <taxon>Hexapoda</taxon>
        <taxon>Insecta</taxon>
        <taxon>Pterygota</taxon>
        <taxon>Neoptera</taxon>
        <taxon>Endopterygota</taxon>
        <taxon>Diptera</taxon>
        <taxon>Brachycera</taxon>
        <taxon>Muscomorpha</taxon>
        <taxon>Hippoboscoidea</taxon>
        <taxon>Glossinidae</taxon>
        <taxon>Glossina</taxon>
    </lineage>
</organism>
<dbReference type="EnsemblMetazoa" id="GPPI017323-RA">
    <property type="protein sequence ID" value="GPPI017323-PA"/>
    <property type="gene ID" value="GPPI017323"/>
</dbReference>
<keyword evidence="2" id="KW-0472">Membrane</keyword>
<evidence type="ECO:0000256" key="2">
    <source>
        <dbReference type="SAM" id="Phobius"/>
    </source>
</evidence>
<keyword evidence="4" id="KW-1185">Reference proteome</keyword>
<feature type="transmembrane region" description="Helical" evidence="2">
    <location>
        <begin position="65"/>
        <end position="86"/>
    </location>
</feature>
<keyword evidence="2" id="KW-0812">Transmembrane</keyword>
<evidence type="ECO:0000313" key="4">
    <source>
        <dbReference type="Proteomes" id="UP000092460"/>
    </source>
</evidence>
<dbReference type="AlphaFoldDB" id="A0A1B0B356"/>
<keyword evidence="2" id="KW-1133">Transmembrane helix</keyword>
<evidence type="ECO:0000313" key="3">
    <source>
        <dbReference type="EnsemblMetazoa" id="GPPI017323-PA"/>
    </source>
</evidence>
<reference evidence="3" key="2">
    <citation type="submission" date="2020-05" db="UniProtKB">
        <authorList>
            <consortium name="EnsemblMetazoa"/>
        </authorList>
    </citation>
    <scope>IDENTIFICATION</scope>
    <source>
        <strain evidence="3">IAEA</strain>
    </source>
</reference>
<feature type="compositionally biased region" description="Basic and acidic residues" evidence="1">
    <location>
        <begin position="1"/>
        <end position="10"/>
    </location>
</feature>
<evidence type="ECO:0008006" key="5">
    <source>
        <dbReference type="Google" id="ProtNLM"/>
    </source>
</evidence>